<dbReference type="RefSeq" id="WP_075083661.1">
    <property type="nucleotide sequence ID" value="NZ_CP042912.1"/>
</dbReference>
<gene>
    <name evidence="1" type="ORF">MFFC18_47070</name>
</gene>
<dbReference type="KEGG" id="mff:MFFC18_47070"/>
<dbReference type="EMBL" id="CP042912">
    <property type="protein sequence ID" value="QEG24784.1"/>
    <property type="molecule type" value="Genomic_DNA"/>
</dbReference>
<name>A0A5B9PEU6_9BACT</name>
<evidence type="ECO:0000313" key="1">
    <source>
        <dbReference type="EMBL" id="QEG24784.1"/>
    </source>
</evidence>
<proteinExistence type="predicted"/>
<keyword evidence="2" id="KW-1185">Reference proteome</keyword>
<dbReference type="STRING" id="980251.GCA_001642875_00862"/>
<organism evidence="1 2">
    <name type="scientific">Mariniblastus fucicola</name>
    <dbReference type="NCBI Taxonomy" id="980251"/>
    <lineage>
        <taxon>Bacteria</taxon>
        <taxon>Pseudomonadati</taxon>
        <taxon>Planctomycetota</taxon>
        <taxon>Planctomycetia</taxon>
        <taxon>Pirellulales</taxon>
        <taxon>Pirellulaceae</taxon>
        <taxon>Mariniblastus</taxon>
    </lineage>
</organism>
<dbReference type="Proteomes" id="UP000322214">
    <property type="component" value="Chromosome"/>
</dbReference>
<protein>
    <submittedName>
        <fullName evidence="1">Uncharacterized protein</fullName>
    </submittedName>
</protein>
<reference evidence="1 2" key="1">
    <citation type="submission" date="2019-08" db="EMBL/GenBank/DDBJ databases">
        <title>Deep-cultivation of Planctomycetes and their phenomic and genomic characterization uncovers novel biology.</title>
        <authorList>
            <person name="Wiegand S."/>
            <person name="Jogler M."/>
            <person name="Boedeker C."/>
            <person name="Pinto D."/>
            <person name="Vollmers J."/>
            <person name="Rivas-Marin E."/>
            <person name="Kohn T."/>
            <person name="Peeters S.H."/>
            <person name="Heuer A."/>
            <person name="Rast P."/>
            <person name="Oberbeckmann S."/>
            <person name="Bunk B."/>
            <person name="Jeske O."/>
            <person name="Meyerdierks A."/>
            <person name="Storesund J.E."/>
            <person name="Kallscheuer N."/>
            <person name="Luecker S."/>
            <person name="Lage O.M."/>
            <person name="Pohl T."/>
            <person name="Merkel B.J."/>
            <person name="Hornburger P."/>
            <person name="Mueller R.-W."/>
            <person name="Bruemmer F."/>
            <person name="Labrenz M."/>
            <person name="Spormann A.M."/>
            <person name="Op den Camp H."/>
            <person name="Overmann J."/>
            <person name="Amann R."/>
            <person name="Jetten M.S.M."/>
            <person name="Mascher T."/>
            <person name="Medema M.H."/>
            <person name="Devos D.P."/>
            <person name="Kaster A.-K."/>
            <person name="Ovreas L."/>
            <person name="Rohde M."/>
            <person name="Galperin M.Y."/>
            <person name="Jogler C."/>
        </authorList>
    </citation>
    <scope>NUCLEOTIDE SEQUENCE [LARGE SCALE GENOMIC DNA]</scope>
    <source>
        <strain evidence="1 2">FC18</strain>
    </source>
</reference>
<dbReference type="AlphaFoldDB" id="A0A5B9PEU6"/>
<sequence>MHNQQAEQLLAQRSNLLLHGPDVDELLEAVASKYRLVVNIQSQQVYWNGREYLPDFTPSVWSLFEKLIQYAKETGSAVDRWSFGGRSEISHAGLRSRKSRLTKILDECELTDLSAQIVSVVNGYRLNIKSSEICLHPDLQPRTGANCILARA</sequence>
<accession>A0A5B9PEU6</accession>
<evidence type="ECO:0000313" key="2">
    <source>
        <dbReference type="Proteomes" id="UP000322214"/>
    </source>
</evidence>